<feature type="binding site" evidence="12">
    <location>
        <position position="14"/>
    </location>
    <ligand>
        <name>substrate</name>
    </ligand>
</feature>
<dbReference type="GO" id="GO:0046872">
    <property type="term" value="F:metal ion binding"/>
    <property type="evidence" value="ECO:0007669"/>
    <property type="project" value="UniProtKB-UniRule"/>
</dbReference>
<reference evidence="13 14" key="1">
    <citation type="submission" date="2019-11" db="EMBL/GenBank/DDBJ databases">
        <authorList>
            <person name="Khan S.A."/>
            <person name="Jeon C.O."/>
            <person name="Chun B.H."/>
        </authorList>
    </citation>
    <scope>NUCLEOTIDE SEQUENCE [LARGE SCALE GENOMIC DNA]</scope>
    <source>
        <strain evidence="13 14">IMCC 1097</strain>
    </source>
</reference>
<keyword evidence="11" id="KW-0448">Lipopolysaccharide biosynthesis</keyword>
<evidence type="ECO:0000256" key="4">
    <source>
        <dbReference type="ARBA" id="ARBA00011881"/>
    </source>
</evidence>
<evidence type="ECO:0000256" key="5">
    <source>
        <dbReference type="ARBA" id="ARBA00013066"/>
    </source>
</evidence>
<sequence>MSLAKIRLLALDVDGILTDGRVWFDGDGEQLKPFHTQDGLGIKLVQSHGIAVALVTGRVSPMVDYRARQLGIAHVIQGRDDKLAAITELTGTLQLTLDQVAYMGDDLPDLSALLAVGVGRTVPGADPWVRERVEATRAAGGMGAVRELCNALLAAQGHQASVLAEFGVGE</sequence>
<dbReference type="PANTHER" id="PTHR21485">
    <property type="entry name" value="HAD SUPERFAMILY MEMBERS CMAS AND KDSC"/>
    <property type="match status" value="1"/>
</dbReference>
<evidence type="ECO:0000256" key="1">
    <source>
        <dbReference type="ARBA" id="ARBA00000898"/>
    </source>
</evidence>
<comment type="function">
    <text evidence="11">Catalyzes the hydrolysis of 3-deoxy-D-manno-octulosonate 8-phosphate (KDO 8-P) to 3-deoxy-D-manno-octulosonate (KDO) and inorganic phosphate.</text>
</comment>
<dbReference type="OrthoDB" id="9805604at2"/>
<dbReference type="RefSeq" id="WP_153714482.1">
    <property type="nucleotide sequence ID" value="NZ_CP045871.1"/>
</dbReference>
<keyword evidence="9 11" id="KW-0460">Magnesium</keyword>
<dbReference type="InterPro" id="IPR036412">
    <property type="entry name" value="HAD-like_sf"/>
</dbReference>
<dbReference type="PANTHER" id="PTHR21485:SF3">
    <property type="entry name" value="N-ACYLNEURAMINATE CYTIDYLYLTRANSFERASE"/>
    <property type="match status" value="1"/>
</dbReference>
<evidence type="ECO:0000256" key="8">
    <source>
        <dbReference type="ARBA" id="ARBA00022801"/>
    </source>
</evidence>
<dbReference type="CDD" id="cd01630">
    <property type="entry name" value="HAD_KDO-like"/>
    <property type="match status" value="1"/>
</dbReference>
<evidence type="ECO:0000256" key="9">
    <source>
        <dbReference type="ARBA" id="ARBA00022842"/>
    </source>
</evidence>
<evidence type="ECO:0000256" key="6">
    <source>
        <dbReference type="ARBA" id="ARBA00020092"/>
    </source>
</evidence>
<evidence type="ECO:0000256" key="3">
    <source>
        <dbReference type="ARBA" id="ARBA00005893"/>
    </source>
</evidence>
<gene>
    <name evidence="13" type="ORF">GH975_10525</name>
</gene>
<comment type="similarity">
    <text evidence="3 11">Belongs to the KdsC family.</text>
</comment>
<protein>
    <recommendedName>
        <fullName evidence="6 11">3-deoxy-D-manno-octulosonate 8-phosphate phosphatase KdsC</fullName>
        <ecNumber evidence="5 11">3.1.3.45</ecNumber>
    </recommendedName>
    <alternativeName>
        <fullName evidence="10 11">KDO 8-P phosphatase</fullName>
    </alternativeName>
</protein>
<dbReference type="SUPFAM" id="SSF56784">
    <property type="entry name" value="HAD-like"/>
    <property type="match status" value="1"/>
</dbReference>
<evidence type="ECO:0000313" key="14">
    <source>
        <dbReference type="Proteomes" id="UP000388235"/>
    </source>
</evidence>
<dbReference type="FunFam" id="3.40.50.1000:FF:000029">
    <property type="entry name" value="3-deoxy-D-manno-octulosonate 8-phosphate phosphatase KdsC"/>
    <property type="match status" value="1"/>
</dbReference>
<dbReference type="SFLD" id="SFLDG01138">
    <property type="entry name" value="C1.6.2:_Deoxy-d-mannose-octulo"/>
    <property type="match status" value="1"/>
</dbReference>
<evidence type="ECO:0000256" key="11">
    <source>
        <dbReference type="PIRNR" id="PIRNR006118"/>
    </source>
</evidence>
<dbReference type="KEGG" id="llp:GH975_10525"/>
<dbReference type="GO" id="GO:0019143">
    <property type="term" value="F:3-deoxy-manno-octulosonate-8-phosphatase activity"/>
    <property type="evidence" value="ECO:0007669"/>
    <property type="project" value="UniProtKB-UniRule"/>
</dbReference>
<organism evidence="13 14">
    <name type="scientific">Litorivicinus lipolyticus</name>
    <dbReference type="NCBI Taxonomy" id="418701"/>
    <lineage>
        <taxon>Bacteria</taxon>
        <taxon>Pseudomonadati</taxon>
        <taxon>Pseudomonadota</taxon>
        <taxon>Gammaproteobacteria</taxon>
        <taxon>Oceanospirillales</taxon>
        <taxon>Litorivicinaceae</taxon>
        <taxon>Litorivicinus</taxon>
    </lineage>
</organism>
<proteinExistence type="inferred from homology"/>
<dbReference type="SFLD" id="SFLDS00003">
    <property type="entry name" value="Haloacid_Dehalogenase"/>
    <property type="match status" value="1"/>
</dbReference>
<dbReference type="GO" id="GO:0008781">
    <property type="term" value="F:N-acylneuraminate cytidylyltransferase activity"/>
    <property type="evidence" value="ECO:0007669"/>
    <property type="project" value="TreeGrafter"/>
</dbReference>
<feature type="binding site" evidence="12">
    <location>
        <position position="12"/>
    </location>
    <ligand>
        <name>Mg(2+)</name>
        <dbReference type="ChEBI" id="CHEBI:18420"/>
    </ligand>
</feature>
<keyword evidence="8 11" id="KW-0378">Hydrolase</keyword>
<dbReference type="AlphaFoldDB" id="A0A5Q2Q8G9"/>
<name>A0A5Q2Q8G9_9GAMM</name>
<dbReference type="InterPro" id="IPR050793">
    <property type="entry name" value="CMP-NeuNAc_synthase"/>
</dbReference>
<evidence type="ECO:0000256" key="2">
    <source>
        <dbReference type="ARBA" id="ARBA00001946"/>
    </source>
</evidence>
<dbReference type="EMBL" id="CP045871">
    <property type="protein sequence ID" value="QGG80979.1"/>
    <property type="molecule type" value="Genomic_DNA"/>
</dbReference>
<evidence type="ECO:0000256" key="10">
    <source>
        <dbReference type="ARBA" id="ARBA00031051"/>
    </source>
</evidence>
<dbReference type="InterPro" id="IPR010023">
    <property type="entry name" value="KdsC_fam"/>
</dbReference>
<dbReference type="Gene3D" id="3.40.50.1000">
    <property type="entry name" value="HAD superfamily/HAD-like"/>
    <property type="match status" value="1"/>
</dbReference>
<dbReference type="Proteomes" id="UP000388235">
    <property type="component" value="Chromosome"/>
</dbReference>
<evidence type="ECO:0000256" key="7">
    <source>
        <dbReference type="ARBA" id="ARBA00022723"/>
    </source>
</evidence>
<comment type="cofactor">
    <cofactor evidence="2 11 12">
        <name>Mg(2+)</name>
        <dbReference type="ChEBI" id="CHEBI:18420"/>
    </cofactor>
</comment>
<feature type="binding site" evidence="12">
    <location>
        <position position="105"/>
    </location>
    <ligand>
        <name>Mg(2+)</name>
        <dbReference type="ChEBI" id="CHEBI:18420"/>
    </ligand>
</feature>
<keyword evidence="7 11" id="KW-0479">Metal-binding</keyword>
<dbReference type="EC" id="3.1.3.45" evidence="5 11"/>
<dbReference type="NCBIfam" id="TIGR01670">
    <property type="entry name" value="KdsC-phosphatas"/>
    <property type="match status" value="1"/>
</dbReference>
<evidence type="ECO:0000313" key="13">
    <source>
        <dbReference type="EMBL" id="QGG80979.1"/>
    </source>
</evidence>
<comment type="subunit">
    <text evidence="4 11">Homotetramer.</text>
</comment>
<dbReference type="SFLD" id="SFLDG01136">
    <property type="entry name" value="C1.6:_Phosphoserine_Phosphatas"/>
    <property type="match status" value="1"/>
</dbReference>
<evidence type="ECO:0000256" key="12">
    <source>
        <dbReference type="PIRSR" id="PIRSR006118-2"/>
    </source>
</evidence>
<dbReference type="InterPro" id="IPR023214">
    <property type="entry name" value="HAD_sf"/>
</dbReference>
<dbReference type="PIRSF" id="PIRSF006118">
    <property type="entry name" value="KDO8-P_Ptase"/>
    <property type="match status" value="1"/>
</dbReference>
<dbReference type="GO" id="GO:0009103">
    <property type="term" value="P:lipopolysaccharide biosynthetic process"/>
    <property type="evidence" value="ECO:0007669"/>
    <property type="project" value="UniProtKB-UniRule"/>
</dbReference>
<accession>A0A5Q2Q8G9</accession>
<comment type="catalytic activity">
    <reaction evidence="1 11">
        <text>3-deoxy-alpha-D-manno-2-octulosonate-8-phosphate + H2O = 3-deoxy-alpha-D-manno-oct-2-ulosonate + phosphate</text>
        <dbReference type="Rhea" id="RHEA:11500"/>
        <dbReference type="ChEBI" id="CHEBI:15377"/>
        <dbReference type="ChEBI" id="CHEBI:43474"/>
        <dbReference type="ChEBI" id="CHEBI:85985"/>
        <dbReference type="ChEBI" id="CHEBI:85986"/>
        <dbReference type="EC" id="3.1.3.45"/>
    </reaction>
</comment>
<keyword evidence="14" id="KW-1185">Reference proteome</keyword>